<dbReference type="GO" id="GO:1990189">
    <property type="term" value="F:protein N-terminal-serine acetyltransferase activity"/>
    <property type="evidence" value="ECO:0007669"/>
    <property type="project" value="TreeGrafter"/>
</dbReference>
<name>G4TMC6_SERID</name>
<organism evidence="2 3">
    <name type="scientific">Serendipita indica (strain DSM 11827)</name>
    <name type="common">Root endophyte fungus</name>
    <name type="synonym">Piriformospora indica</name>
    <dbReference type="NCBI Taxonomy" id="1109443"/>
    <lineage>
        <taxon>Eukaryota</taxon>
        <taxon>Fungi</taxon>
        <taxon>Dikarya</taxon>
        <taxon>Basidiomycota</taxon>
        <taxon>Agaricomycotina</taxon>
        <taxon>Agaricomycetes</taxon>
        <taxon>Sebacinales</taxon>
        <taxon>Serendipitaceae</taxon>
        <taxon>Serendipita</taxon>
    </lineage>
</organism>
<dbReference type="EMBL" id="CAFZ01000166">
    <property type="protein sequence ID" value="CCA72469.1"/>
    <property type="molecule type" value="Genomic_DNA"/>
</dbReference>
<protein>
    <recommendedName>
        <fullName evidence="1">N-acetyltransferase domain-containing protein</fullName>
    </recommendedName>
</protein>
<dbReference type="InterPro" id="IPR016181">
    <property type="entry name" value="Acyl_CoA_acyltransferase"/>
</dbReference>
<reference evidence="2 3" key="1">
    <citation type="journal article" date="2011" name="PLoS Pathog.">
        <title>Endophytic Life Strategies Decoded by Genome and Transcriptome Analyses of the Mutualistic Root Symbiont Piriformospora indica.</title>
        <authorList>
            <person name="Zuccaro A."/>
            <person name="Lahrmann U."/>
            <person name="Guldener U."/>
            <person name="Langen G."/>
            <person name="Pfiffi S."/>
            <person name="Biedenkopf D."/>
            <person name="Wong P."/>
            <person name="Samans B."/>
            <person name="Grimm C."/>
            <person name="Basiewicz M."/>
            <person name="Murat C."/>
            <person name="Martin F."/>
            <person name="Kogel K.H."/>
        </authorList>
    </citation>
    <scope>NUCLEOTIDE SEQUENCE [LARGE SCALE GENOMIC DNA]</scope>
    <source>
        <strain evidence="2 3">DSM 11827</strain>
    </source>
</reference>
<dbReference type="AlphaFoldDB" id="G4TMC6"/>
<dbReference type="eggNOG" id="ENOG502RYBC">
    <property type="taxonomic scope" value="Eukaryota"/>
</dbReference>
<evidence type="ECO:0000313" key="3">
    <source>
        <dbReference type="Proteomes" id="UP000007148"/>
    </source>
</evidence>
<dbReference type="Pfam" id="PF13302">
    <property type="entry name" value="Acetyltransf_3"/>
    <property type="match status" value="1"/>
</dbReference>
<dbReference type="PANTHER" id="PTHR43441:SF5">
    <property type="entry name" value="FAMILY ACETYLTRANSFERASE, PUTATIVE-RELATED"/>
    <property type="match status" value="1"/>
</dbReference>
<dbReference type="InterPro" id="IPR000182">
    <property type="entry name" value="GNAT_dom"/>
</dbReference>
<dbReference type="HOGENOM" id="CLU_078023_0_0_1"/>
<proteinExistence type="predicted"/>
<evidence type="ECO:0000259" key="1">
    <source>
        <dbReference type="PROSITE" id="PS51186"/>
    </source>
</evidence>
<feature type="domain" description="N-acetyltransferase" evidence="1">
    <location>
        <begin position="71"/>
        <end position="211"/>
    </location>
</feature>
<comment type="caution">
    <text evidence="2">The sequence shown here is derived from an EMBL/GenBank/DDBJ whole genome shotgun (WGS) entry which is preliminary data.</text>
</comment>
<dbReference type="GO" id="GO:0008999">
    <property type="term" value="F:protein-N-terminal-alanine acetyltransferase activity"/>
    <property type="evidence" value="ECO:0007669"/>
    <property type="project" value="TreeGrafter"/>
</dbReference>
<dbReference type="OMA" id="ECMVRND"/>
<dbReference type="OrthoDB" id="41238at2759"/>
<gene>
    <name evidence="2" type="ORF">PIIN_06404</name>
</gene>
<accession>G4TMC6</accession>
<dbReference type="PROSITE" id="PS51186">
    <property type="entry name" value="GNAT"/>
    <property type="match status" value="1"/>
</dbReference>
<sequence>MGFVNKYQPSEPCGLGDLSFILDPAYQWDFNYFYPVKALANDRLRLVPFVPAWFAEAYLDLVRPNPEIFHLIYSPFSTWTHLDQFLEFLEVYTRQNPGRLFFAVLDLTDDFEDARWGRGRLAGMIALINTEPQNLSVEIGFVLIGKPFQRTHVTTNACGLLLQWCFEDLEMRRVQWQANHLNKPSVEAAKKMGFIFEGTIRWQVVLPKDRDSYGEPVMRDGRQEALGRHTVVLSISWQEWESGVKELMAKRMARLS</sequence>
<dbReference type="PANTHER" id="PTHR43441">
    <property type="entry name" value="RIBOSOMAL-PROTEIN-SERINE ACETYLTRANSFERASE"/>
    <property type="match status" value="1"/>
</dbReference>
<dbReference type="Proteomes" id="UP000007148">
    <property type="component" value="Unassembled WGS sequence"/>
</dbReference>
<keyword evidence="3" id="KW-1185">Reference proteome</keyword>
<dbReference type="SUPFAM" id="SSF55729">
    <property type="entry name" value="Acyl-CoA N-acyltransferases (Nat)"/>
    <property type="match status" value="1"/>
</dbReference>
<evidence type="ECO:0000313" key="2">
    <source>
        <dbReference type="EMBL" id="CCA72469.1"/>
    </source>
</evidence>
<dbReference type="Gene3D" id="3.40.630.30">
    <property type="match status" value="1"/>
</dbReference>
<dbReference type="InParanoid" id="G4TMC6"/>
<dbReference type="InterPro" id="IPR051908">
    <property type="entry name" value="Ribosomal_N-acetyltransferase"/>
</dbReference>